<evidence type="ECO:0008006" key="4">
    <source>
        <dbReference type="Google" id="ProtNLM"/>
    </source>
</evidence>
<evidence type="ECO:0000313" key="2">
    <source>
        <dbReference type="EMBL" id="CAL1409838.1"/>
    </source>
</evidence>
<reference evidence="2 3" key="1">
    <citation type="submission" date="2024-04" db="EMBL/GenBank/DDBJ databases">
        <authorList>
            <person name="Fracassetti M."/>
        </authorList>
    </citation>
    <scope>NUCLEOTIDE SEQUENCE [LARGE SCALE GENOMIC DNA]</scope>
</reference>
<gene>
    <name evidence="2" type="ORF">LTRI10_LOCUS49304</name>
</gene>
<keyword evidence="1" id="KW-0732">Signal</keyword>
<accession>A0AAV2GJG1</accession>
<organism evidence="2 3">
    <name type="scientific">Linum trigynum</name>
    <dbReference type="NCBI Taxonomy" id="586398"/>
    <lineage>
        <taxon>Eukaryota</taxon>
        <taxon>Viridiplantae</taxon>
        <taxon>Streptophyta</taxon>
        <taxon>Embryophyta</taxon>
        <taxon>Tracheophyta</taxon>
        <taxon>Spermatophyta</taxon>
        <taxon>Magnoliopsida</taxon>
        <taxon>eudicotyledons</taxon>
        <taxon>Gunneridae</taxon>
        <taxon>Pentapetalae</taxon>
        <taxon>rosids</taxon>
        <taxon>fabids</taxon>
        <taxon>Malpighiales</taxon>
        <taxon>Linaceae</taxon>
        <taxon>Linum</taxon>
    </lineage>
</organism>
<dbReference type="EMBL" id="OZ034822">
    <property type="protein sequence ID" value="CAL1409838.1"/>
    <property type="molecule type" value="Genomic_DNA"/>
</dbReference>
<feature type="signal peptide" evidence="1">
    <location>
        <begin position="1"/>
        <end position="30"/>
    </location>
</feature>
<sequence>MGMMPKVGSWGSLTLSTVAAHLLVVAGCMAGRRRGLVAVEETPGVAKDDDDQRRYDRILQTGPGKGWMPCIDEGGPEHNNNNK</sequence>
<dbReference type="AlphaFoldDB" id="A0AAV2GJG1"/>
<proteinExistence type="predicted"/>
<keyword evidence="3" id="KW-1185">Reference proteome</keyword>
<evidence type="ECO:0000256" key="1">
    <source>
        <dbReference type="SAM" id="SignalP"/>
    </source>
</evidence>
<protein>
    <recommendedName>
        <fullName evidence="4">Secreted protein</fullName>
    </recommendedName>
</protein>
<dbReference type="Proteomes" id="UP001497516">
    <property type="component" value="Chromosome 9"/>
</dbReference>
<feature type="chain" id="PRO_5043561891" description="Secreted protein" evidence="1">
    <location>
        <begin position="31"/>
        <end position="83"/>
    </location>
</feature>
<dbReference type="PROSITE" id="PS51257">
    <property type="entry name" value="PROKAR_LIPOPROTEIN"/>
    <property type="match status" value="1"/>
</dbReference>
<evidence type="ECO:0000313" key="3">
    <source>
        <dbReference type="Proteomes" id="UP001497516"/>
    </source>
</evidence>
<name>A0AAV2GJG1_9ROSI</name>